<keyword evidence="3" id="KW-1185">Reference proteome</keyword>
<accession>A0A521FZS8</accession>
<dbReference type="Gene3D" id="3.20.20.140">
    <property type="entry name" value="Metal-dependent hydrolases"/>
    <property type="match status" value="1"/>
</dbReference>
<evidence type="ECO:0000313" key="3">
    <source>
        <dbReference type="Proteomes" id="UP000316238"/>
    </source>
</evidence>
<gene>
    <name evidence="2" type="ORF">CDV28_13324</name>
</gene>
<organism evidence="2 3">
    <name type="scientific">Candidatus Electronema aureum</name>
    <dbReference type="NCBI Taxonomy" id="2005002"/>
    <lineage>
        <taxon>Bacteria</taxon>
        <taxon>Pseudomonadati</taxon>
        <taxon>Thermodesulfobacteriota</taxon>
        <taxon>Desulfobulbia</taxon>
        <taxon>Desulfobulbales</taxon>
        <taxon>Desulfobulbaceae</taxon>
        <taxon>Candidatus Electronema</taxon>
    </lineage>
</organism>
<feature type="signal peptide" evidence="1">
    <location>
        <begin position="1"/>
        <end position="21"/>
    </location>
</feature>
<dbReference type="SUPFAM" id="SSF89550">
    <property type="entry name" value="PHP domain-like"/>
    <property type="match status" value="1"/>
</dbReference>
<dbReference type="Pfam" id="PF12228">
    <property type="entry name" value="DUF3604"/>
    <property type="match status" value="1"/>
</dbReference>
<dbReference type="PROSITE" id="PS51257">
    <property type="entry name" value="PROKAR_LIPOPROTEIN"/>
    <property type="match status" value="1"/>
</dbReference>
<reference evidence="2" key="1">
    <citation type="submission" date="2017-07" db="EMBL/GenBank/DDBJ databases">
        <title>The cable genome - Insights into the physiology and evolution of filamentous bacteria capable of sulfide oxidation via long distance electron transfer.</title>
        <authorList>
            <person name="Thorup C."/>
            <person name="Bjerg J.T."/>
            <person name="Schreiber L."/>
            <person name="Nielsen L.P."/>
            <person name="Kjeldsen K.U."/>
            <person name="Boesen T."/>
            <person name="Boggild A."/>
            <person name="Meysman F."/>
            <person name="Geelhoed J."/>
            <person name="Schramm A."/>
        </authorList>
    </citation>
    <scope>NUCLEOTIDE SEQUENCE [LARGE SCALE GENOMIC DNA]</scope>
    <source>
        <strain evidence="2">GS</strain>
    </source>
</reference>
<dbReference type="NCBIfam" id="NF038032">
    <property type="entry name" value="CehA_McbA_metalo"/>
    <property type="match status" value="1"/>
</dbReference>
<feature type="chain" id="PRO_5021705341" evidence="1">
    <location>
        <begin position="22"/>
        <end position="536"/>
    </location>
</feature>
<dbReference type="EMBL" id="NQJD01000033">
    <property type="protein sequence ID" value="TAA74273.1"/>
    <property type="molecule type" value="Genomic_DNA"/>
</dbReference>
<dbReference type="AlphaFoldDB" id="A0A521FZS8"/>
<evidence type="ECO:0000256" key="1">
    <source>
        <dbReference type="SAM" id="SignalP"/>
    </source>
</evidence>
<dbReference type="Proteomes" id="UP000316238">
    <property type="component" value="Unassembled WGS sequence"/>
</dbReference>
<dbReference type="GO" id="GO:0004534">
    <property type="term" value="F:5'-3' RNA exonuclease activity"/>
    <property type="evidence" value="ECO:0007669"/>
    <property type="project" value="TreeGrafter"/>
</dbReference>
<dbReference type="GO" id="GO:0035312">
    <property type="term" value="F:5'-3' DNA exonuclease activity"/>
    <property type="evidence" value="ECO:0007669"/>
    <property type="project" value="TreeGrafter"/>
</dbReference>
<sequence length="536" mass="56952">MQKSYSRLGIFILAGVGACLAADPAAAYDVYYGHLHNHSNVSDGTGTPAQAYAYARDTAGLDFFALADHAEQVSSTEWSTIQSTADSYNSDGSFVALAGFEWSHSTYGHVTVIGTSDYCASTSTATDTFPELVTWLNSRSGVAFFNHPGRQDSTGQEFSHFATTPSDKFVGMELFNKADDFDTYYYNDGYYTNDGSKSFFDEAISRGWDIGAAGGDDNHTATWGTDTDYRLAVLATAKTRAAIMEALNARRMFSTLDKNLTLSFTLSSAEMGSVLDPGTHALRIEANDGNNEVFSTVQLIKNGAVAQTWNPNQAHPVITGSVTAAEGDYYYVKVTQQDGDEAISSPISMTGEAGGSSTTVSARVAAGSDDAEQRQTGGTVYTNSSDLELVYDSTTTGNQYVGMRFTNLGIPQGATITNAYIQFTVDETNSGTTTLTIKGQAADNAATFTTASNNISSRPTTTASVTWAPVAWSTVGQAGAGQQTPDLRDIVQEIVNRSGWSANNGMAIIITGTGERTAEAYEGSASQAAQLVVTYE</sequence>
<comment type="caution">
    <text evidence="2">The sequence shown here is derived from an EMBL/GenBank/DDBJ whole genome shotgun (WGS) entry which is preliminary data.</text>
</comment>
<evidence type="ECO:0000313" key="2">
    <source>
        <dbReference type="EMBL" id="TAA74273.1"/>
    </source>
</evidence>
<dbReference type="InterPro" id="IPR022028">
    <property type="entry name" value="DUF3604"/>
</dbReference>
<dbReference type="PANTHER" id="PTHR42924">
    <property type="entry name" value="EXONUCLEASE"/>
    <property type="match status" value="1"/>
</dbReference>
<proteinExistence type="predicted"/>
<protein>
    <submittedName>
        <fullName evidence="2">Metal-dependent phosphoesterase TrpH, contains PHP domain</fullName>
    </submittedName>
</protein>
<dbReference type="PANTHER" id="PTHR42924:SF3">
    <property type="entry name" value="POLYMERASE_HISTIDINOL PHOSPHATASE N-TERMINAL DOMAIN-CONTAINING PROTEIN"/>
    <property type="match status" value="1"/>
</dbReference>
<dbReference type="InterPro" id="IPR016195">
    <property type="entry name" value="Pol/histidinol_Pase-like"/>
</dbReference>
<dbReference type="InterPro" id="IPR052018">
    <property type="entry name" value="PHP_domain"/>
</dbReference>
<keyword evidence="1" id="KW-0732">Signal</keyword>
<name>A0A521FZS8_9BACT</name>